<dbReference type="PANTHER" id="PTHR47708:SF2">
    <property type="entry name" value="SI:CH73-132F6.5"/>
    <property type="match status" value="1"/>
</dbReference>
<dbReference type="PANTHER" id="PTHR47708">
    <property type="match status" value="1"/>
</dbReference>
<evidence type="ECO:0000259" key="1">
    <source>
        <dbReference type="Pfam" id="PF23544"/>
    </source>
</evidence>
<dbReference type="RefSeq" id="WP_200087192.1">
    <property type="nucleotide sequence ID" value="NZ_CP054706.1"/>
</dbReference>
<dbReference type="KEGG" id="scib:HUG20_01450"/>
<dbReference type="Pfam" id="PF23544">
    <property type="entry name" value="AtuA_ferredoxin"/>
    <property type="match status" value="1"/>
</dbReference>
<proteinExistence type="predicted"/>
<evidence type="ECO:0000313" key="3">
    <source>
        <dbReference type="Proteomes" id="UP000595349"/>
    </source>
</evidence>
<sequence length="120" mass="13276">MSTIQLKNVAQARSGDKGNKVDLGLFVNDKELYDVLLQQVTVEKVKDHFQGLVFGDVYRYELPNILALKFVCEDALNGGGSASLRIDNLGKTFGSALLRMNIEVSDELLEKLQANAKVFN</sequence>
<dbReference type="InterPro" id="IPR056362">
    <property type="entry name" value="AtuA-like_ferredoxin_dom"/>
</dbReference>
<reference evidence="2 3" key="1">
    <citation type="submission" date="2020-06" db="EMBL/GenBank/DDBJ databases">
        <title>Genomic analysis of Salicibibacter sp. NKC21-4.</title>
        <authorList>
            <person name="Oh Y.J."/>
        </authorList>
    </citation>
    <scope>NUCLEOTIDE SEQUENCE [LARGE SCALE GENOMIC DNA]</scope>
    <source>
        <strain evidence="2 3">NKC21-4</strain>
    </source>
</reference>
<organism evidence="2 3">
    <name type="scientific">Salicibibacter cibi</name>
    <dbReference type="NCBI Taxonomy" id="2743001"/>
    <lineage>
        <taxon>Bacteria</taxon>
        <taxon>Bacillati</taxon>
        <taxon>Bacillota</taxon>
        <taxon>Bacilli</taxon>
        <taxon>Bacillales</taxon>
        <taxon>Bacillaceae</taxon>
        <taxon>Salicibibacter</taxon>
    </lineage>
</organism>
<keyword evidence="3" id="KW-1185">Reference proteome</keyword>
<dbReference type="EMBL" id="CP054706">
    <property type="protein sequence ID" value="QQK78695.1"/>
    <property type="molecule type" value="Genomic_DNA"/>
</dbReference>
<name>A0A7T7CE66_9BACI</name>
<evidence type="ECO:0000313" key="2">
    <source>
        <dbReference type="EMBL" id="QQK78695.1"/>
    </source>
</evidence>
<gene>
    <name evidence="2" type="ORF">HUG20_01450</name>
</gene>
<dbReference type="Proteomes" id="UP000595349">
    <property type="component" value="Chromosome"/>
</dbReference>
<protein>
    <recommendedName>
        <fullName evidence="1">AtuA-like ferredoxin-fold domain-containing protein</fullName>
    </recommendedName>
</protein>
<accession>A0A7T7CE66</accession>
<feature type="domain" description="AtuA-like ferredoxin-fold" evidence="1">
    <location>
        <begin position="4"/>
        <end position="102"/>
    </location>
</feature>
<dbReference type="AlphaFoldDB" id="A0A7T7CE66"/>